<dbReference type="GeneID" id="97672789"/>
<feature type="transmembrane region" description="Helical" evidence="10">
    <location>
        <begin position="190"/>
        <end position="211"/>
    </location>
</feature>
<evidence type="ECO:0000256" key="6">
    <source>
        <dbReference type="ARBA" id="ARBA00022970"/>
    </source>
</evidence>
<keyword evidence="7 10" id="KW-1133">Transmembrane helix</keyword>
<keyword evidence="2" id="KW-0813">Transport</keyword>
<dbReference type="Pfam" id="PF02653">
    <property type="entry name" value="BPD_transp_2"/>
    <property type="match status" value="1"/>
</dbReference>
<name>A0A0M6ZIM7_9HYPH</name>
<keyword evidence="6" id="KW-0029">Amino-acid transport</keyword>
<reference evidence="12" key="1">
    <citation type="submission" date="2015-07" db="EMBL/GenBank/DDBJ databases">
        <authorList>
            <person name="Rodrigo-Torres Lidia"/>
            <person name="Arahal R.David."/>
        </authorList>
    </citation>
    <scope>NUCLEOTIDE SEQUENCE [LARGE SCALE GENOMIC DNA]</scope>
    <source>
        <strain evidence="12">CECT 5096</strain>
    </source>
</reference>
<keyword evidence="3" id="KW-1003">Cell membrane</keyword>
<feature type="transmembrane region" description="Helical" evidence="10">
    <location>
        <begin position="45"/>
        <end position="62"/>
    </location>
</feature>
<feature type="transmembrane region" description="Helical" evidence="10">
    <location>
        <begin position="96"/>
        <end position="117"/>
    </location>
</feature>
<dbReference type="GO" id="GO:0015192">
    <property type="term" value="F:L-phenylalanine transmembrane transporter activity"/>
    <property type="evidence" value="ECO:0007669"/>
    <property type="project" value="TreeGrafter"/>
</dbReference>
<evidence type="ECO:0000256" key="4">
    <source>
        <dbReference type="ARBA" id="ARBA00022519"/>
    </source>
</evidence>
<dbReference type="GO" id="GO:0015808">
    <property type="term" value="P:L-alanine transport"/>
    <property type="evidence" value="ECO:0007669"/>
    <property type="project" value="TreeGrafter"/>
</dbReference>
<evidence type="ECO:0000256" key="1">
    <source>
        <dbReference type="ARBA" id="ARBA00004651"/>
    </source>
</evidence>
<dbReference type="PANTHER" id="PTHR11795">
    <property type="entry name" value="BRANCHED-CHAIN AMINO ACID TRANSPORT SYSTEM PERMEASE PROTEIN LIVH"/>
    <property type="match status" value="1"/>
</dbReference>
<evidence type="ECO:0000256" key="8">
    <source>
        <dbReference type="ARBA" id="ARBA00023136"/>
    </source>
</evidence>
<dbReference type="PANTHER" id="PTHR11795:SF371">
    <property type="entry name" value="HIGH-AFFINITY BRANCHED-CHAIN AMINO ACID TRANSPORT SYSTEM PERMEASE PROTEIN LIVH"/>
    <property type="match status" value="1"/>
</dbReference>
<accession>A0A0M6ZIM7</accession>
<evidence type="ECO:0000256" key="5">
    <source>
        <dbReference type="ARBA" id="ARBA00022692"/>
    </source>
</evidence>
<proteinExistence type="inferred from homology"/>
<evidence type="ECO:0000256" key="3">
    <source>
        <dbReference type="ARBA" id="ARBA00022475"/>
    </source>
</evidence>
<keyword evidence="5 10" id="KW-0812">Transmembrane</keyword>
<feature type="transmembrane region" description="Helical" evidence="10">
    <location>
        <begin position="217"/>
        <end position="236"/>
    </location>
</feature>
<sequence>MDLFELVNFYVVPGIVLGSIYALGAVGITLIFAILRYAHLAHGDLATLGAFIALAAVTGMGVSPYVALPIAVLGTAAVAVGIDKVFYEHLRERPKIVTVMASLGIALMIRAVVQVVWGVDTQTYSRGIVRPEDYFGIRIRDREIYTLLAMVVLVGVLQLFLTRSKWGKAMRAMSDNPNLALLSGIDNKKVVMLTWVIAGGLCAASGFFLGINTELKAMMGWHMLLPMFAAAILGGVGRVEGAVLGGLIVGIAEELSVLVIPSEYKAAMAFAILLFMLLVRPTGLLKGKVL</sequence>
<comment type="subcellular location">
    <subcellularLocation>
        <location evidence="1">Cell membrane</location>
        <topology evidence="1">Multi-pass membrane protein</topology>
    </subcellularLocation>
</comment>
<feature type="transmembrane region" description="Helical" evidence="10">
    <location>
        <begin position="144"/>
        <end position="161"/>
    </location>
</feature>
<keyword evidence="12" id="KW-1185">Reference proteome</keyword>
<dbReference type="OrthoDB" id="9807115at2"/>
<comment type="similarity">
    <text evidence="9">Belongs to the binding-protein-dependent transport system permease family. LivHM subfamily.</text>
</comment>
<keyword evidence="4" id="KW-0997">Cell inner membrane</keyword>
<evidence type="ECO:0000256" key="2">
    <source>
        <dbReference type="ARBA" id="ARBA00022448"/>
    </source>
</evidence>
<dbReference type="InterPro" id="IPR001851">
    <property type="entry name" value="ABC_transp_permease"/>
</dbReference>
<dbReference type="GO" id="GO:0005304">
    <property type="term" value="F:L-valine transmembrane transporter activity"/>
    <property type="evidence" value="ECO:0007669"/>
    <property type="project" value="TreeGrafter"/>
</dbReference>
<dbReference type="GO" id="GO:0015188">
    <property type="term" value="F:L-isoleucine transmembrane transporter activity"/>
    <property type="evidence" value="ECO:0007669"/>
    <property type="project" value="TreeGrafter"/>
</dbReference>
<evidence type="ECO:0000256" key="9">
    <source>
        <dbReference type="ARBA" id="ARBA00037998"/>
    </source>
</evidence>
<dbReference type="CDD" id="cd06582">
    <property type="entry name" value="TM_PBP1_LivH_like"/>
    <property type="match status" value="1"/>
</dbReference>
<dbReference type="Proteomes" id="UP000049983">
    <property type="component" value="Unassembled WGS sequence"/>
</dbReference>
<dbReference type="EMBL" id="CXWC01000015">
    <property type="protein sequence ID" value="CTQ78280.1"/>
    <property type="molecule type" value="Genomic_DNA"/>
</dbReference>
<dbReference type="GO" id="GO:0015190">
    <property type="term" value="F:L-leucine transmembrane transporter activity"/>
    <property type="evidence" value="ECO:0007669"/>
    <property type="project" value="TreeGrafter"/>
</dbReference>
<dbReference type="GO" id="GO:0042941">
    <property type="term" value="P:D-alanine transmembrane transport"/>
    <property type="evidence" value="ECO:0007669"/>
    <property type="project" value="TreeGrafter"/>
</dbReference>
<dbReference type="STRING" id="311410.LA5095_04968"/>
<organism evidence="11 12">
    <name type="scientific">Roseibium album</name>
    <dbReference type="NCBI Taxonomy" id="311410"/>
    <lineage>
        <taxon>Bacteria</taxon>
        <taxon>Pseudomonadati</taxon>
        <taxon>Pseudomonadota</taxon>
        <taxon>Alphaproteobacteria</taxon>
        <taxon>Hyphomicrobiales</taxon>
        <taxon>Stappiaceae</taxon>
        <taxon>Roseibium</taxon>
    </lineage>
</organism>
<evidence type="ECO:0000313" key="11">
    <source>
        <dbReference type="EMBL" id="CTQ78280.1"/>
    </source>
</evidence>
<feature type="transmembrane region" description="Helical" evidence="10">
    <location>
        <begin position="12"/>
        <end position="33"/>
    </location>
</feature>
<dbReference type="GO" id="GO:0005886">
    <property type="term" value="C:plasma membrane"/>
    <property type="evidence" value="ECO:0007669"/>
    <property type="project" value="UniProtKB-SubCell"/>
</dbReference>
<evidence type="ECO:0000313" key="12">
    <source>
        <dbReference type="Proteomes" id="UP000049983"/>
    </source>
</evidence>
<evidence type="ECO:0000256" key="7">
    <source>
        <dbReference type="ARBA" id="ARBA00022989"/>
    </source>
</evidence>
<gene>
    <name evidence="11" type="primary">livH_12</name>
    <name evidence="11" type="ORF">LA5096_05543</name>
</gene>
<dbReference type="AlphaFoldDB" id="A0A0M6ZIM7"/>
<dbReference type="RefSeq" id="WP_029062232.1">
    <property type="nucleotide sequence ID" value="NZ_CANKXR010000001.1"/>
</dbReference>
<dbReference type="GO" id="GO:1903806">
    <property type="term" value="P:L-isoleucine import across plasma membrane"/>
    <property type="evidence" value="ECO:0007669"/>
    <property type="project" value="TreeGrafter"/>
</dbReference>
<dbReference type="InterPro" id="IPR052157">
    <property type="entry name" value="BCAA_transport_permease"/>
</dbReference>
<feature type="transmembrane region" description="Helical" evidence="10">
    <location>
        <begin position="266"/>
        <end position="285"/>
    </location>
</feature>
<protein>
    <submittedName>
        <fullName evidence="11">LIV-I protein H</fullName>
    </submittedName>
</protein>
<evidence type="ECO:0000256" key="10">
    <source>
        <dbReference type="SAM" id="Phobius"/>
    </source>
</evidence>
<keyword evidence="8 10" id="KW-0472">Membrane</keyword>